<dbReference type="InParanoid" id="A0A6P9C672"/>
<feature type="region of interest" description="Disordered" evidence="1">
    <location>
        <begin position="1"/>
        <end position="56"/>
    </location>
</feature>
<feature type="region of interest" description="Disordered" evidence="1">
    <location>
        <begin position="151"/>
        <end position="170"/>
    </location>
</feature>
<organism evidence="2 3">
    <name type="scientific">Pantherophis guttatus</name>
    <name type="common">Corn snake</name>
    <name type="synonym">Elaphe guttata</name>
    <dbReference type="NCBI Taxonomy" id="94885"/>
    <lineage>
        <taxon>Eukaryota</taxon>
        <taxon>Metazoa</taxon>
        <taxon>Chordata</taxon>
        <taxon>Craniata</taxon>
        <taxon>Vertebrata</taxon>
        <taxon>Euteleostomi</taxon>
        <taxon>Lepidosauria</taxon>
        <taxon>Squamata</taxon>
        <taxon>Bifurcata</taxon>
        <taxon>Unidentata</taxon>
        <taxon>Episquamata</taxon>
        <taxon>Toxicofera</taxon>
        <taxon>Serpentes</taxon>
        <taxon>Colubroidea</taxon>
        <taxon>Colubridae</taxon>
        <taxon>Colubrinae</taxon>
        <taxon>Pantherophis</taxon>
    </lineage>
</organism>
<dbReference type="AlphaFoldDB" id="A0A6P9C672"/>
<dbReference type="RefSeq" id="XP_034278917.2">
    <property type="nucleotide sequence ID" value="XM_034423026.2"/>
</dbReference>
<dbReference type="KEGG" id="pgut:117668969"/>
<keyword evidence="2" id="KW-1185">Reference proteome</keyword>
<feature type="compositionally biased region" description="Polar residues" evidence="1">
    <location>
        <begin position="19"/>
        <end position="28"/>
    </location>
</feature>
<protein>
    <submittedName>
        <fullName evidence="3">Uncharacterized protein LOC117668969</fullName>
    </submittedName>
</protein>
<evidence type="ECO:0000313" key="2">
    <source>
        <dbReference type="Proteomes" id="UP001652622"/>
    </source>
</evidence>
<evidence type="ECO:0000256" key="1">
    <source>
        <dbReference type="SAM" id="MobiDB-lite"/>
    </source>
</evidence>
<sequence length="264" mass="30007">MSKGLERPSHDAPAAKPSCQMTLQQKQKVLSEWSAGWTGQGRRQSRHMSPKGTMGQTTVKPISEELQDLGRLEQCESPYLNNCPALDGPLQAPCSQLEPLRVRMKKVPLTQYNLVWWNPPRVKCGETDQVCKPRTAWPVGSHEDNFCSVGDDLPNQGRNQRQRRKSVVKTWRPGETESVDPFRPWRREPREEARKLIVQVCGEEIYGWDAEPVANLMKYVGMNLPLAVVHLCPAQEIRLCVFRPRNVVRSDGEEVLFCPLAQAK</sequence>
<dbReference type="GeneID" id="117668969"/>
<gene>
    <name evidence="3" type="primary">LOC117668969</name>
</gene>
<proteinExistence type="predicted"/>
<name>A0A6P9C672_PANGU</name>
<dbReference type="Proteomes" id="UP001652622">
    <property type="component" value="Unplaced"/>
</dbReference>
<reference evidence="3" key="1">
    <citation type="submission" date="2025-08" db="UniProtKB">
        <authorList>
            <consortium name="RefSeq"/>
        </authorList>
    </citation>
    <scope>IDENTIFICATION</scope>
    <source>
        <tissue evidence="3">Blood</tissue>
    </source>
</reference>
<accession>A0A6P9C672</accession>
<feature type="compositionally biased region" description="Basic and acidic residues" evidence="1">
    <location>
        <begin position="1"/>
        <end position="10"/>
    </location>
</feature>
<evidence type="ECO:0000313" key="3">
    <source>
        <dbReference type="RefSeq" id="XP_034278917.2"/>
    </source>
</evidence>